<evidence type="ECO:0000256" key="1">
    <source>
        <dbReference type="ARBA" id="ARBA00006139"/>
    </source>
</evidence>
<comment type="function">
    <text evidence="9 10">This protein specifically catalyzes the removal of signal peptides from prolipoproteins.</text>
</comment>
<dbReference type="RefSeq" id="WP_209971101.1">
    <property type="nucleotide sequence ID" value="NZ_JAGGLB010000004.1"/>
</dbReference>
<comment type="caution">
    <text evidence="9">Lacks conserved residue(s) required for the propagation of feature annotation.</text>
</comment>
<evidence type="ECO:0000256" key="4">
    <source>
        <dbReference type="ARBA" id="ARBA00022692"/>
    </source>
</evidence>
<feature type="active site" evidence="9">
    <location>
        <position position="110"/>
    </location>
</feature>
<name>A0ABS4IRW8_9BACL</name>
<keyword evidence="7 9" id="KW-1133">Transmembrane helix</keyword>
<feature type="transmembrane region" description="Helical" evidence="9">
    <location>
        <begin position="54"/>
        <end position="74"/>
    </location>
</feature>
<evidence type="ECO:0000256" key="6">
    <source>
        <dbReference type="ARBA" id="ARBA00022801"/>
    </source>
</evidence>
<keyword evidence="13" id="KW-1185">Reference proteome</keyword>
<reference evidence="12 13" key="1">
    <citation type="submission" date="2021-03" db="EMBL/GenBank/DDBJ databases">
        <title>Genomic Encyclopedia of Type Strains, Phase IV (KMG-IV): sequencing the most valuable type-strain genomes for metagenomic binning, comparative biology and taxonomic classification.</title>
        <authorList>
            <person name="Goeker M."/>
        </authorList>
    </citation>
    <scope>NUCLEOTIDE SEQUENCE [LARGE SCALE GENOMIC DNA]</scope>
    <source>
        <strain evidence="12 13">DSM 26048</strain>
    </source>
</reference>
<comment type="catalytic activity">
    <reaction evidence="9 10">
        <text>Release of signal peptides from bacterial membrane prolipoproteins. Hydrolyzes -Xaa-Yaa-Zaa-|-(S,diacylglyceryl)Cys-, in which Xaa is hydrophobic (preferably Leu), and Yaa (Ala or Ser) and Zaa (Gly or Ala) have small, neutral side chains.</text>
        <dbReference type="EC" id="3.4.23.36"/>
    </reaction>
</comment>
<sequence>MLFYFTAFLVTVIDQVSKQWVRSHMEVGESFIVNSMLHFTYYENTGMAHSLFQGYARIFAIIAVIFVAGIWYYRRKGEFRGKLMDISTGLLVGGAVGNAIDRFLFGRVVDFLEFKPGRGILNMADVALSLGVLVMLAGVLMSALNKKKEETTFKGEAVNSNDD</sequence>
<evidence type="ECO:0000256" key="9">
    <source>
        <dbReference type="HAMAP-Rule" id="MF_00161"/>
    </source>
</evidence>
<dbReference type="PRINTS" id="PR00781">
    <property type="entry name" value="LIPOSIGPTASE"/>
</dbReference>
<dbReference type="InterPro" id="IPR001872">
    <property type="entry name" value="Peptidase_A8"/>
</dbReference>
<dbReference type="HAMAP" id="MF_00161">
    <property type="entry name" value="LspA"/>
    <property type="match status" value="1"/>
</dbReference>
<keyword evidence="2 9" id="KW-1003">Cell membrane</keyword>
<dbReference type="PROSITE" id="PS00855">
    <property type="entry name" value="SPASE_II"/>
    <property type="match status" value="1"/>
</dbReference>
<dbReference type="Proteomes" id="UP001519287">
    <property type="component" value="Unassembled WGS sequence"/>
</dbReference>
<keyword evidence="5 9" id="KW-0064">Aspartyl protease</keyword>
<keyword evidence="4 9" id="KW-0812">Transmembrane</keyword>
<evidence type="ECO:0000313" key="12">
    <source>
        <dbReference type="EMBL" id="MBP1990324.1"/>
    </source>
</evidence>
<dbReference type="EMBL" id="JAGGLB010000004">
    <property type="protein sequence ID" value="MBP1990324.1"/>
    <property type="molecule type" value="Genomic_DNA"/>
</dbReference>
<evidence type="ECO:0000256" key="10">
    <source>
        <dbReference type="RuleBase" id="RU000594"/>
    </source>
</evidence>
<keyword evidence="6 9" id="KW-0378">Hydrolase</keyword>
<dbReference type="Pfam" id="PF01252">
    <property type="entry name" value="Peptidase_A8"/>
    <property type="match status" value="1"/>
</dbReference>
<evidence type="ECO:0000256" key="2">
    <source>
        <dbReference type="ARBA" id="ARBA00022475"/>
    </source>
</evidence>
<accession>A0ABS4IRW8</accession>
<evidence type="ECO:0000256" key="7">
    <source>
        <dbReference type="ARBA" id="ARBA00022989"/>
    </source>
</evidence>
<proteinExistence type="inferred from homology"/>
<feature type="active site" evidence="9">
    <location>
        <position position="125"/>
    </location>
</feature>
<dbReference type="PANTHER" id="PTHR33695:SF1">
    <property type="entry name" value="LIPOPROTEIN SIGNAL PEPTIDASE"/>
    <property type="match status" value="1"/>
</dbReference>
<comment type="caution">
    <text evidence="12">The sequence shown here is derived from an EMBL/GenBank/DDBJ whole genome shotgun (WGS) entry which is preliminary data.</text>
</comment>
<dbReference type="PANTHER" id="PTHR33695">
    <property type="entry name" value="LIPOPROTEIN SIGNAL PEPTIDASE"/>
    <property type="match status" value="1"/>
</dbReference>
<feature type="transmembrane region" description="Helical" evidence="9">
    <location>
        <begin position="86"/>
        <end position="106"/>
    </location>
</feature>
<gene>
    <name evidence="9" type="primary">lspA</name>
    <name evidence="12" type="ORF">J2Z66_001922</name>
</gene>
<dbReference type="EC" id="3.4.23.36" evidence="9"/>
<keyword evidence="8 9" id="KW-0472">Membrane</keyword>
<comment type="subcellular location">
    <subcellularLocation>
        <location evidence="9">Cell membrane</location>
        <topology evidence="9">Multi-pass membrane protein</topology>
    </subcellularLocation>
</comment>
<evidence type="ECO:0000256" key="5">
    <source>
        <dbReference type="ARBA" id="ARBA00022750"/>
    </source>
</evidence>
<organism evidence="12 13">
    <name type="scientific">Paenibacillus eucommiae</name>
    <dbReference type="NCBI Taxonomy" id="1355755"/>
    <lineage>
        <taxon>Bacteria</taxon>
        <taxon>Bacillati</taxon>
        <taxon>Bacillota</taxon>
        <taxon>Bacilli</taxon>
        <taxon>Bacillales</taxon>
        <taxon>Paenibacillaceae</taxon>
        <taxon>Paenibacillus</taxon>
    </lineage>
</organism>
<keyword evidence="3 9" id="KW-0645">Protease</keyword>
<dbReference type="NCBIfam" id="TIGR00077">
    <property type="entry name" value="lspA"/>
    <property type="match status" value="1"/>
</dbReference>
<evidence type="ECO:0000256" key="11">
    <source>
        <dbReference type="RuleBase" id="RU004181"/>
    </source>
</evidence>
<dbReference type="GO" id="GO:0004190">
    <property type="term" value="F:aspartic-type endopeptidase activity"/>
    <property type="evidence" value="ECO:0007669"/>
    <property type="project" value="UniProtKB-EC"/>
</dbReference>
<evidence type="ECO:0000313" key="13">
    <source>
        <dbReference type="Proteomes" id="UP001519287"/>
    </source>
</evidence>
<feature type="transmembrane region" description="Helical" evidence="9">
    <location>
        <begin position="126"/>
        <end position="144"/>
    </location>
</feature>
<comment type="similarity">
    <text evidence="1 9 11">Belongs to the peptidase A8 family.</text>
</comment>
<comment type="pathway">
    <text evidence="9">Protein modification; lipoprotein biosynthesis (signal peptide cleavage).</text>
</comment>
<evidence type="ECO:0000256" key="3">
    <source>
        <dbReference type="ARBA" id="ARBA00022670"/>
    </source>
</evidence>
<evidence type="ECO:0000256" key="8">
    <source>
        <dbReference type="ARBA" id="ARBA00023136"/>
    </source>
</evidence>
<protein>
    <recommendedName>
        <fullName evidence="9">Lipoprotein signal peptidase</fullName>
        <ecNumber evidence="9">3.4.23.36</ecNumber>
    </recommendedName>
    <alternativeName>
        <fullName evidence="9">Prolipoprotein signal peptidase</fullName>
    </alternativeName>
    <alternativeName>
        <fullName evidence="9">Signal peptidase II</fullName>
        <shortName evidence="9">SPase II</shortName>
    </alternativeName>
</protein>